<dbReference type="EMBL" id="KV419404">
    <property type="protein sequence ID" value="KZS94470.1"/>
    <property type="molecule type" value="Genomic_DNA"/>
</dbReference>
<name>A0A164VU22_9AGAM</name>
<reference evidence="2 3" key="1">
    <citation type="journal article" date="2016" name="Mol. Biol. Evol.">
        <title>Comparative Genomics of Early-Diverging Mushroom-Forming Fungi Provides Insights into the Origins of Lignocellulose Decay Capabilities.</title>
        <authorList>
            <person name="Nagy L.G."/>
            <person name="Riley R."/>
            <person name="Tritt A."/>
            <person name="Adam C."/>
            <person name="Daum C."/>
            <person name="Floudas D."/>
            <person name="Sun H."/>
            <person name="Yadav J.S."/>
            <person name="Pangilinan J."/>
            <person name="Larsson K.H."/>
            <person name="Matsuura K."/>
            <person name="Barry K."/>
            <person name="Labutti K."/>
            <person name="Kuo R."/>
            <person name="Ohm R.A."/>
            <person name="Bhattacharya S.S."/>
            <person name="Shirouzu T."/>
            <person name="Yoshinaga Y."/>
            <person name="Martin F.M."/>
            <person name="Grigoriev I.V."/>
            <person name="Hibbett D.S."/>
        </authorList>
    </citation>
    <scope>NUCLEOTIDE SEQUENCE [LARGE SCALE GENOMIC DNA]</scope>
    <source>
        <strain evidence="2 3">HHB9708</strain>
    </source>
</reference>
<feature type="compositionally biased region" description="Polar residues" evidence="1">
    <location>
        <begin position="601"/>
        <end position="613"/>
    </location>
</feature>
<feature type="region of interest" description="Disordered" evidence="1">
    <location>
        <begin position="1"/>
        <end position="205"/>
    </location>
</feature>
<feature type="compositionally biased region" description="Low complexity" evidence="1">
    <location>
        <begin position="425"/>
        <end position="443"/>
    </location>
</feature>
<feature type="compositionally biased region" description="Polar residues" evidence="1">
    <location>
        <begin position="463"/>
        <end position="472"/>
    </location>
</feature>
<evidence type="ECO:0000313" key="2">
    <source>
        <dbReference type="EMBL" id="KZS94470.1"/>
    </source>
</evidence>
<dbReference type="OrthoDB" id="3262497at2759"/>
<evidence type="ECO:0000313" key="3">
    <source>
        <dbReference type="Proteomes" id="UP000076722"/>
    </source>
</evidence>
<feature type="compositionally biased region" description="Pro residues" evidence="1">
    <location>
        <begin position="125"/>
        <end position="151"/>
    </location>
</feature>
<feature type="region of interest" description="Disordered" evidence="1">
    <location>
        <begin position="860"/>
        <end position="923"/>
    </location>
</feature>
<feature type="compositionally biased region" description="Pro residues" evidence="1">
    <location>
        <begin position="723"/>
        <end position="735"/>
    </location>
</feature>
<sequence length="923" mass="98351">MDDLWGNAWTNDSEQPKPTAPTTSSGARSSPLNTLPQWNFQPSDALHDSEVDVGISSWNPLGGSGIKWEDDAEPDTVPSFTWKPTRTDTWSSHESETEPQAEAEAEPEFEDAEEVSKAASERSSSPPPILPTPPRSPIPDLPPARTSPPPSSEDTPTTTFTAPLAPPSPDPFGSFETGTPYDPHITSHSEEDDDDEKWPSAPRHFDDVDDVEVVWSAGTVHSDHTEVEEDEWTKAQEEQMMRDRRVPPHVLAAIMDDWKSLAHDLEIPPITENPSTESWRKESISFLDHLSSLLEELTPTDLPTPIRFAQTQTFASFKSAHRLTRHTALARNSPLSHLSTKDSQYVEKWEKAVKERNEKANEDHWWNLGRDEEENVEEKASKDATKPGMLGFWGRKKTSTPIPIPPRPETPKSLAPVAQASPKPSVLSLPTSTVASSTSPVSSRQSIDSVRTPVSPVPPIVGSTPSAGSRPSTPQPPVAATSPETQSSAAAVPPSAVSRFLSRFSRTKSTGPSTPAHSRTTSSNSLSLSPDDLSFLGEIAPSSSTASGPSLNSLDSLDNFLTSLSPSLGSDQLPPALSPPPPPAASVLQRIPKHTHMRIPSSVTDMESMSDGESLQGDLAFDELLSESMVPKLEGKQTWYNPVVPKNSILKPSSPELEFGAPLPPPLAPIRSQTPVRSMSMTPPAAATFKAPAIDLFAEFEGTSSKRPMSGPIDLGSPLVPTLSPPPMRATPSPPVLSFSKSPPPARPTTLSSISISPPPSLQSLGGANQGLAKLNGSLPPTPETGTGALDEDDGFGDFVSHLPPTPAPSIPPLRAVRSASPSLSPTLAPPPGPATPAMHRKTGSNGRRIGSVAELITHAAQRPGQWPAPPSPLPQAISGPPKSMFGEDLLSDSSPVESKPVSHTPTPGSGGLSAQDLLFFEG</sequence>
<dbReference type="STRING" id="1314777.A0A164VU22"/>
<feature type="compositionally biased region" description="Polar residues" evidence="1">
    <location>
        <begin position="78"/>
        <end position="90"/>
    </location>
</feature>
<dbReference type="Proteomes" id="UP000076722">
    <property type="component" value="Unassembled WGS sequence"/>
</dbReference>
<feature type="compositionally biased region" description="Low complexity" evidence="1">
    <location>
        <begin position="518"/>
        <end position="536"/>
    </location>
</feature>
<feature type="compositionally biased region" description="Polar residues" evidence="1">
    <location>
        <begin position="671"/>
        <end position="681"/>
    </location>
</feature>
<feature type="compositionally biased region" description="Polar residues" evidence="1">
    <location>
        <begin position="507"/>
        <end position="517"/>
    </location>
</feature>
<feature type="region of interest" description="Disordered" evidence="1">
    <location>
        <begin position="703"/>
        <end position="846"/>
    </location>
</feature>
<feature type="compositionally biased region" description="Low complexity" evidence="1">
    <location>
        <begin position="550"/>
        <end position="565"/>
    </location>
</feature>
<feature type="region of interest" description="Disordered" evidence="1">
    <location>
        <begin position="373"/>
        <end position="614"/>
    </location>
</feature>
<keyword evidence="3" id="KW-1185">Reference proteome</keyword>
<feature type="compositionally biased region" description="Polar residues" evidence="1">
    <location>
        <begin position="20"/>
        <end position="42"/>
    </location>
</feature>
<feature type="compositionally biased region" description="Low complexity" evidence="1">
    <location>
        <begin position="487"/>
        <end position="498"/>
    </location>
</feature>
<feature type="compositionally biased region" description="Low complexity" evidence="1">
    <location>
        <begin position="152"/>
        <end position="163"/>
    </location>
</feature>
<dbReference type="AlphaFoldDB" id="A0A164VU22"/>
<feature type="region of interest" description="Disordered" evidence="1">
    <location>
        <begin position="656"/>
        <end position="683"/>
    </location>
</feature>
<evidence type="ECO:0000256" key="1">
    <source>
        <dbReference type="SAM" id="MobiDB-lite"/>
    </source>
</evidence>
<feature type="compositionally biased region" description="Polar residues" evidence="1">
    <location>
        <begin position="892"/>
        <end position="908"/>
    </location>
</feature>
<accession>A0A164VU22</accession>
<gene>
    <name evidence="2" type="ORF">SISNIDRAFT_484687</name>
</gene>
<protein>
    <submittedName>
        <fullName evidence="2">Uncharacterized protein</fullName>
    </submittedName>
</protein>
<proteinExistence type="predicted"/>
<feature type="compositionally biased region" description="Acidic residues" evidence="1">
    <location>
        <begin position="97"/>
        <end position="113"/>
    </location>
</feature>
<organism evidence="2 3">
    <name type="scientific">Sistotremastrum niveocremeum HHB9708</name>
    <dbReference type="NCBI Taxonomy" id="1314777"/>
    <lineage>
        <taxon>Eukaryota</taxon>
        <taxon>Fungi</taxon>
        <taxon>Dikarya</taxon>
        <taxon>Basidiomycota</taxon>
        <taxon>Agaricomycotina</taxon>
        <taxon>Agaricomycetes</taxon>
        <taxon>Sistotremastrales</taxon>
        <taxon>Sistotremastraceae</taxon>
        <taxon>Sertulicium</taxon>
        <taxon>Sertulicium niveocremeum</taxon>
    </lineage>
</organism>